<gene>
    <name evidence="7" type="ordered locus">AMED_8382</name>
</gene>
<feature type="transmembrane region" description="Helical" evidence="5">
    <location>
        <begin position="94"/>
        <end position="110"/>
    </location>
</feature>
<feature type="transmembrane region" description="Helical" evidence="5">
    <location>
        <begin position="323"/>
        <end position="348"/>
    </location>
</feature>
<feature type="transmembrane region" description="Helical" evidence="5">
    <location>
        <begin position="150"/>
        <end position="173"/>
    </location>
</feature>
<feature type="transmembrane region" description="Helical" evidence="5">
    <location>
        <begin position="266"/>
        <end position="287"/>
    </location>
</feature>
<dbReference type="InterPro" id="IPR036259">
    <property type="entry name" value="MFS_trans_sf"/>
</dbReference>
<feature type="transmembrane region" description="Helical" evidence="5">
    <location>
        <begin position="369"/>
        <end position="402"/>
    </location>
</feature>
<keyword evidence="4 5" id="KW-0472">Membrane</keyword>
<evidence type="ECO:0000256" key="3">
    <source>
        <dbReference type="ARBA" id="ARBA00022989"/>
    </source>
</evidence>
<dbReference type="PANTHER" id="PTHR23508">
    <property type="entry name" value="CARBOXYLIC ACID TRANSPORTER PROTEIN HOMOLOG"/>
    <property type="match status" value="1"/>
</dbReference>
<dbReference type="HOGENOM" id="CLU_001265_46_6_11"/>
<dbReference type="RefSeq" id="WP_013230109.1">
    <property type="nucleotide sequence ID" value="NC_014318.1"/>
</dbReference>
<evidence type="ECO:0000313" key="7">
    <source>
        <dbReference type="EMBL" id="ADJ50078.1"/>
    </source>
</evidence>
<dbReference type="InterPro" id="IPR011701">
    <property type="entry name" value="MFS"/>
</dbReference>
<evidence type="ECO:0000259" key="6">
    <source>
        <dbReference type="PROSITE" id="PS50850"/>
    </source>
</evidence>
<protein>
    <submittedName>
        <fullName evidence="7">Major facilitator transporter</fullName>
    </submittedName>
</protein>
<feature type="domain" description="Major facilitator superfamily (MFS) profile" evidence="6">
    <location>
        <begin position="25"/>
        <end position="408"/>
    </location>
</feature>
<keyword evidence="2 5" id="KW-0812">Transmembrane</keyword>
<feature type="transmembrane region" description="Helical" evidence="5">
    <location>
        <begin position="61"/>
        <end position="82"/>
    </location>
</feature>
<dbReference type="GeneID" id="92875990"/>
<feature type="transmembrane region" description="Helical" evidence="5">
    <location>
        <begin position="299"/>
        <end position="317"/>
    </location>
</feature>
<comment type="subcellular location">
    <subcellularLocation>
        <location evidence="1">Cell membrane</location>
        <topology evidence="1">Multi-pass membrane protein</topology>
    </subcellularLocation>
</comment>
<sequence length="414" mass="43901">MTATTATEARPFDWFRTLGKRGRRAFVGAFGGYGLDSFDYQTLPLGLAAITAYFGISSGEAGLLGTTTLVVSAVGGVGAGMLADRIGRVRTLQITIAMYTIFTVLCGFAPNFETLLIFRALQGLGFGGEWAAGAALVAEYSQAKYRGRTVAFVQSAWAVGWGLSVIVYTVVFSVASDAVAWRIMFWTGVIPALLVLWVRKSVKDAPRAEERLKTERPKGTLVQIFKGDLVRTTFFAALLATGVQGGYYTISTWLPSYLKKTRELTVIGTGGYLAFLITGAFVGYICGGYLTDLMGRKKTFLTFALLSAALIVAYTQIPKGANGLVLVLGFPLGFSMSAIFSGFGAFLAELYPTALRGTGQGFTYNFGRAVGAIFPTVVGFLGAGGAIVFGALGYGIAVLALLGLPETRGIELVD</sequence>
<dbReference type="OrthoDB" id="9787026at2"/>
<feature type="transmembrane region" description="Helical" evidence="5">
    <location>
        <begin position="116"/>
        <end position="138"/>
    </location>
</feature>
<dbReference type="InterPro" id="IPR020846">
    <property type="entry name" value="MFS_dom"/>
</dbReference>
<dbReference type="AlphaFoldDB" id="A0A0H3DIW3"/>
<dbReference type="CDD" id="cd17371">
    <property type="entry name" value="MFS_MucK"/>
    <property type="match status" value="1"/>
</dbReference>
<dbReference type="PROSITE" id="PS00217">
    <property type="entry name" value="SUGAR_TRANSPORT_2"/>
    <property type="match status" value="1"/>
</dbReference>
<dbReference type="PATRIC" id="fig|749927.5.peg.8706"/>
<evidence type="ECO:0000256" key="2">
    <source>
        <dbReference type="ARBA" id="ARBA00022692"/>
    </source>
</evidence>
<feature type="transmembrane region" description="Helical" evidence="5">
    <location>
        <begin position="179"/>
        <end position="198"/>
    </location>
</feature>
<dbReference type="EMBL" id="CP002000">
    <property type="protein sequence ID" value="ADJ50078.1"/>
    <property type="molecule type" value="Genomic_DNA"/>
</dbReference>
<dbReference type="KEGG" id="amd:AMED_8382"/>
<dbReference type="InterPro" id="IPR005829">
    <property type="entry name" value="Sugar_transporter_CS"/>
</dbReference>
<feature type="transmembrane region" description="Helical" evidence="5">
    <location>
        <begin position="234"/>
        <end position="254"/>
    </location>
</feature>
<dbReference type="eggNOG" id="COG2271">
    <property type="taxonomic scope" value="Bacteria"/>
</dbReference>
<evidence type="ECO:0000256" key="5">
    <source>
        <dbReference type="SAM" id="Phobius"/>
    </source>
</evidence>
<accession>A0A0H3DIW3</accession>
<evidence type="ECO:0000313" key="8">
    <source>
        <dbReference type="Proteomes" id="UP000000328"/>
    </source>
</evidence>
<dbReference type="PANTHER" id="PTHR23508:SF10">
    <property type="entry name" value="CARBOXYLIC ACID TRANSPORTER PROTEIN HOMOLOG"/>
    <property type="match status" value="1"/>
</dbReference>
<dbReference type="FunFam" id="1.20.1250.20:FF:000253">
    <property type="entry name" value="Transporter, major facilitator family"/>
    <property type="match status" value="1"/>
</dbReference>
<reference evidence="7 8" key="1">
    <citation type="journal article" date="2010" name="Cell Res.">
        <title>Complete genome sequence of the rifamycin SV-producing Amycolatopsis mediterranei U32 revealed its genetic characteristics in phylogeny and metabolism.</title>
        <authorList>
            <person name="Zhao W."/>
            <person name="Zhong Y."/>
            <person name="Yuan H."/>
            <person name="Wang J."/>
            <person name="Zheng H."/>
            <person name="Wang Y."/>
            <person name="Cen X."/>
            <person name="Xu F."/>
            <person name="Bai J."/>
            <person name="Han X."/>
            <person name="Lu G."/>
            <person name="Zhu Y."/>
            <person name="Shao Z."/>
            <person name="Yan H."/>
            <person name="Li C."/>
            <person name="Peng N."/>
            <person name="Zhang Z."/>
            <person name="Zhang Y."/>
            <person name="Lin W."/>
            <person name="Fan Y."/>
            <person name="Qin Z."/>
            <person name="Hu Y."/>
            <person name="Zhu B."/>
            <person name="Wang S."/>
            <person name="Ding X."/>
            <person name="Zhao G.P."/>
        </authorList>
    </citation>
    <scope>NUCLEOTIDE SEQUENCE [LARGE SCALE GENOMIC DNA]</scope>
    <source>
        <strain evidence="8">U-32</strain>
    </source>
</reference>
<keyword evidence="3 5" id="KW-1133">Transmembrane helix</keyword>
<name>A0A0H3DIW3_AMYMU</name>
<dbReference type="SUPFAM" id="SSF103473">
    <property type="entry name" value="MFS general substrate transporter"/>
    <property type="match status" value="1"/>
</dbReference>
<dbReference type="Proteomes" id="UP000000328">
    <property type="component" value="Chromosome"/>
</dbReference>
<dbReference type="GO" id="GO:0005886">
    <property type="term" value="C:plasma membrane"/>
    <property type="evidence" value="ECO:0007669"/>
    <property type="project" value="UniProtKB-SubCell"/>
</dbReference>
<dbReference type="Pfam" id="PF07690">
    <property type="entry name" value="MFS_1"/>
    <property type="match status" value="1"/>
</dbReference>
<organism evidence="7 8">
    <name type="scientific">Amycolatopsis mediterranei (strain U-32)</name>
    <dbReference type="NCBI Taxonomy" id="749927"/>
    <lineage>
        <taxon>Bacteria</taxon>
        <taxon>Bacillati</taxon>
        <taxon>Actinomycetota</taxon>
        <taxon>Actinomycetes</taxon>
        <taxon>Pseudonocardiales</taxon>
        <taxon>Pseudonocardiaceae</taxon>
        <taxon>Amycolatopsis</taxon>
    </lineage>
</organism>
<dbReference type="PROSITE" id="PS50850">
    <property type="entry name" value="MFS"/>
    <property type="match status" value="1"/>
</dbReference>
<evidence type="ECO:0000256" key="1">
    <source>
        <dbReference type="ARBA" id="ARBA00004651"/>
    </source>
</evidence>
<evidence type="ECO:0000256" key="4">
    <source>
        <dbReference type="ARBA" id="ARBA00023136"/>
    </source>
</evidence>
<dbReference type="GO" id="GO:0046943">
    <property type="term" value="F:carboxylic acid transmembrane transporter activity"/>
    <property type="evidence" value="ECO:0007669"/>
    <property type="project" value="TreeGrafter"/>
</dbReference>
<proteinExistence type="predicted"/>
<dbReference type="Gene3D" id="1.20.1250.20">
    <property type="entry name" value="MFS general substrate transporter like domains"/>
    <property type="match status" value="2"/>
</dbReference>